<feature type="region of interest" description="Disordered" evidence="5">
    <location>
        <begin position="1156"/>
        <end position="1188"/>
    </location>
</feature>
<feature type="repeat" description="ANK" evidence="3">
    <location>
        <begin position="1515"/>
        <end position="1535"/>
    </location>
</feature>
<evidence type="ECO:0000256" key="5">
    <source>
        <dbReference type="SAM" id="MobiDB-lite"/>
    </source>
</evidence>
<dbReference type="InterPro" id="IPR002110">
    <property type="entry name" value="Ankyrin_rpt"/>
</dbReference>
<dbReference type="Gene3D" id="1.25.40.20">
    <property type="entry name" value="Ankyrin repeat-containing domain"/>
    <property type="match status" value="6"/>
</dbReference>
<dbReference type="Proteomes" id="UP001178507">
    <property type="component" value="Unassembled WGS sequence"/>
</dbReference>
<sequence>MYGVMPGQVEDPTPAHSVAGDLEMGATARDLRERMPMRNVVLTIEQKEKLQQWQQMAEHGFEIHRRAERYYESVNFWTMSLPTVVLSAAASLWTLATEQTQFPQNKVGIASISGLTTVVTSVGSYWRWQARMEKNRFASERYNSLINRLTLLKARLQMGDIDFGQVLQEVESTIHEILKTCGPPDLWVQQRFEWEEKTSQYELLDRLASLRDVSPWVRCFCPCCWQSITKMCARRRRKEGEVEQVEPMSILNQKIREFSKKTQDVSVDEFKDYFWQLFRMASNSNNLEMCKNLVKAVPNSLKDGDVAFKSLEPSKKSPLHYSVQDNFHQLGQWLFETYPDDMKRHCLIQDCHSKIPLDYYIPKKRGVSAPQEGGSAFYPKLLFETFQQWCTEMGDLHSFEDKERMKRIGGQLLEWIKDWGPRHVDVACSKRHTVLHLLAVHGVEEQEVLDLANISSGTGPNGSRNEVPKETGTLLALLVNRERFDPNIKDAGESKAPLELAAEMRHGRAVKLLLEKMLEEMKSIQHNANYQDRFKSLKAVVEQSLTQLHEHLPAAGSASEPEETELRHCCSCAELERIQQRSRRTNALRDFVELKLHVAQANGESAGYEGTLLHYACGAAEGLIDAAALSREAGPCLARRLLEQRAANCADTVGRTPLSWAVKNNLPQIAWDMCEYGIDNDVPDIIEDIEQHLADLPDEYMLFRISQDSSKAIPEGWQSLQLWLEFANGARAYLEGSPGASPDPTKTVLEFRLSRDGVAPIAFKLNSPTMHSDKVRGRSSFTLEGLRLGRGGAKGGASEAPVEEEWVTICASAPLKEWINTSRAKQRKSFMNYDSSCNRHTLWHLACRSRNVRLARVLRQHGAKYTYSGTKKTPLDLAAGEDSDLEDAVDTETRREPVASLSGSLSAEPRKRELAELLVFHDYALKAARCERRSCEIVPQYHTKFDLTPSLLVSMRSTDGKVLLHWAAIYGIYKDVEWLLVQGAKLDVVDQLAFQDFRFTILAPSKQKLEEEYGADNIPFPEFCCQKAPRKPFSTMHSSPMQDIPAWLRQDNVSEVVTLKVCFQRPERFDSFRWPGGGEESPRGSAAPRPPGLSEHYWVMEARRSSDGLPTKEDWMLLNLRVKDLVPTQEDNATYWGGYTQMQTFRTPFDYALEFAPTNSDADRADDRTERTDREERREAQQRGDMQARSMTAELGNSSRMLPAHAQVCKLLIEKALEIEKQEGRRGRLVKQALRSYCRPYLRVRTLSKYMVDIPIQASGRGEDPTTLLHVAAQYSELDVCTELLRLRCSFKEAGGQTPLDVAADEPTYKCLILPAFISLCARIKACRAAQTAQTEEEEDIIAQVIEQVDLDATEWLMSLESRALSLQQIIDIKNPHHEDFSLVDYAAMYGLKRVLRHVVDSIAEIDDDRKIPWRAELIGVDLPRFRNRKALIYDIRSLFASADDQWTASNLKQKLKQIEERLENLTKEEDKLEEVRKHKDIIHHAASLDTKEAKNFIKLLLKDQPEQVKTKDAAGNTALHMAARCDNLEVVRLLCTEYKVNREEKNMNQERPLHTAARHQSYKTMEYLLNSSVQPVPPNMRKETPLHLLAKNVPSRPSPDPEQEKAFKSVMDILIDKVVDEKGHASFAKPDCDEKSILEYLICGNPDYVCHPIQRLMKESPQALLECKDCFHLALSNTGNAHRILQALLRDDCPKEVLLMLLRSKGPRNLTPLQRCAQSGDAEAARVILDTLPPDLLRRALLGEVAVHADGAFTPDEVVRTALDPRRSDAQAASAPPLILALREKKHEAAKLLASRMLMLDKTDRARVAWKDFCSSEEVRKEIESIFNQAEEKTLFQSVRSGDRAAVQRLLTVQGHLVEESDSDGNTALHIAVMKTIKQQKEVVKTLLDHKAVLLQNKKGQTPLHLVCQRCAQLAHQTGDAWPEGDVWDHRRKFEPFKDLTQDDDDEDGKDESTVLIQVAFVMLESLVAAGPDELIHVLEMQTNEEGETAFDLAASALDAASFGDLEKQPHPLRRLMHRAFLKALRSLPGSTPLPGKRFVTLLHLAVLMQSNKAHTFLKTGSPLDGDPDETPFTYALVLQQFDLAIQMLGRISEREEQEKLVDALQARYTLETAFRAQANEANVPMCIIKELEAHHLLSFLEFCPGALQRRRWRQFERTNQGEFGVSYLKHLITSGARLYPTKEGNMLKNKMDELTASEYQALLRAESSKAKSRLLRLAVSLPS</sequence>
<dbReference type="SUPFAM" id="SSF48403">
    <property type="entry name" value="Ankyrin repeat"/>
    <property type="match status" value="3"/>
</dbReference>
<keyword evidence="2 3" id="KW-0040">ANK repeat</keyword>
<dbReference type="Pfam" id="PF12796">
    <property type="entry name" value="Ank_2"/>
    <property type="match status" value="2"/>
</dbReference>
<dbReference type="InterPro" id="IPR036770">
    <property type="entry name" value="Ankyrin_rpt-contain_sf"/>
</dbReference>
<dbReference type="PROSITE" id="PS50297">
    <property type="entry name" value="ANK_REP_REGION"/>
    <property type="match status" value="2"/>
</dbReference>
<evidence type="ECO:0000313" key="6">
    <source>
        <dbReference type="EMBL" id="CAJ1400518.1"/>
    </source>
</evidence>
<comment type="caution">
    <text evidence="6">The sequence shown here is derived from an EMBL/GenBank/DDBJ whole genome shotgun (WGS) entry which is preliminary data.</text>
</comment>
<protein>
    <submittedName>
        <fullName evidence="6">Uncharacterized protein</fullName>
    </submittedName>
</protein>
<keyword evidence="1" id="KW-0677">Repeat</keyword>
<keyword evidence="4" id="KW-0175">Coiled coil</keyword>
<proteinExistence type="predicted"/>
<gene>
    <name evidence="6" type="ORF">EVOR1521_LOCUS23841</name>
</gene>
<feature type="compositionally biased region" description="Basic and acidic residues" evidence="5">
    <location>
        <begin position="1161"/>
        <end position="1182"/>
    </location>
</feature>
<feature type="coiled-coil region" evidence="4">
    <location>
        <begin position="1449"/>
        <end position="1479"/>
    </location>
</feature>
<keyword evidence="7" id="KW-1185">Reference proteome</keyword>
<evidence type="ECO:0000313" key="7">
    <source>
        <dbReference type="Proteomes" id="UP001178507"/>
    </source>
</evidence>
<organism evidence="6 7">
    <name type="scientific">Effrenium voratum</name>
    <dbReference type="NCBI Taxonomy" id="2562239"/>
    <lineage>
        <taxon>Eukaryota</taxon>
        <taxon>Sar</taxon>
        <taxon>Alveolata</taxon>
        <taxon>Dinophyceae</taxon>
        <taxon>Suessiales</taxon>
        <taxon>Symbiodiniaceae</taxon>
        <taxon>Effrenium</taxon>
    </lineage>
</organism>
<dbReference type="PANTHER" id="PTHR24198:SF165">
    <property type="entry name" value="ANKYRIN REPEAT-CONTAINING PROTEIN-RELATED"/>
    <property type="match status" value="1"/>
</dbReference>
<dbReference type="PROSITE" id="PS50088">
    <property type="entry name" value="ANK_REPEAT"/>
    <property type="match status" value="2"/>
</dbReference>
<dbReference type="SMART" id="SM00248">
    <property type="entry name" value="ANK"/>
    <property type="match status" value="14"/>
</dbReference>
<name>A0AA36J6H3_9DINO</name>
<reference evidence="6" key="1">
    <citation type="submission" date="2023-08" db="EMBL/GenBank/DDBJ databases">
        <authorList>
            <person name="Chen Y."/>
            <person name="Shah S."/>
            <person name="Dougan E. K."/>
            <person name="Thang M."/>
            <person name="Chan C."/>
        </authorList>
    </citation>
    <scope>NUCLEOTIDE SEQUENCE</scope>
</reference>
<evidence type="ECO:0000256" key="2">
    <source>
        <dbReference type="ARBA" id="ARBA00023043"/>
    </source>
</evidence>
<evidence type="ECO:0000256" key="4">
    <source>
        <dbReference type="SAM" id="Coils"/>
    </source>
</evidence>
<evidence type="ECO:0000256" key="1">
    <source>
        <dbReference type="ARBA" id="ARBA00022737"/>
    </source>
</evidence>
<feature type="repeat" description="ANK" evidence="3">
    <location>
        <begin position="959"/>
        <end position="991"/>
    </location>
</feature>
<evidence type="ECO:0000256" key="3">
    <source>
        <dbReference type="PROSITE-ProRule" id="PRU00023"/>
    </source>
</evidence>
<dbReference type="PANTHER" id="PTHR24198">
    <property type="entry name" value="ANKYRIN REPEAT AND PROTEIN KINASE DOMAIN-CONTAINING PROTEIN"/>
    <property type="match status" value="1"/>
</dbReference>
<dbReference type="EMBL" id="CAUJNA010003374">
    <property type="protein sequence ID" value="CAJ1400518.1"/>
    <property type="molecule type" value="Genomic_DNA"/>
</dbReference>
<accession>A0AA36J6H3</accession>